<keyword evidence="1" id="KW-0812">Transmembrane</keyword>
<feature type="transmembrane region" description="Helical" evidence="1">
    <location>
        <begin position="21"/>
        <end position="43"/>
    </location>
</feature>
<dbReference type="EMBL" id="JAAKYA010000012">
    <property type="protein sequence ID" value="NGO38132.1"/>
    <property type="molecule type" value="Genomic_DNA"/>
</dbReference>
<dbReference type="Proteomes" id="UP000477311">
    <property type="component" value="Unassembled WGS sequence"/>
</dbReference>
<keyword evidence="3" id="KW-1185">Reference proteome</keyword>
<dbReference type="AlphaFoldDB" id="A0A6M1RTN7"/>
<dbReference type="SUPFAM" id="SSF56954">
    <property type="entry name" value="Outer membrane efflux proteins (OEP)"/>
    <property type="match status" value="1"/>
</dbReference>
<dbReference type="InterPro" id="IPR010131">
    <property type="entry name" value="MdtP/NodT-like"/>
</dbReference>
<evidence type="ECO:0000313" key="2">
    <source>
        <dbReference type="EMBL" id="NGO38132.1"/>
    </source>
</evidence>
<dbReference type="GO" id="GO:0015562">
    <property type="term" value="F:efflux transmembrane transporter activity"/>
    <property type="evidence" value="ECO:0007669"/>
    <property type="project" value="InterPro"/>
</dbReference>
<dbReference type="PANTHER" id="PTHR30203">
    <property type="entry name" value="OUTER MEMBRANE CATION EFFLUX PROTEIN"/>
    <property type="match status" value="1"/>
</dbReference>
<evidence type="ECO:0000256" key="1">
    <source>
        <dbReference type="SAM" id="Phobius"/>
    </source>
</evidence>
<keyword evidence="1" id="KW-1133">Transmembrane helix</keyword>
<sequence>MNQTACQSGRSGTLSPRWARLSGLAIPLAALVCLGSGCGAAYYQKAADRAAYAVIREKGPLVPNMEPDFTLERTNLVDLESLPINDTVEEFLGPDGINERGARRVNLEAALALAVSHSRAYQARKEQLYLSALSLTLTRHNFVPVFSASGQGRFGGQTERAVRYELDQTTGELRPVLSDNLVEERSVSGSGQIQAAWLIRDVGRLSASLTTSFLRFLSGGQRPSSQLTATFIRPLVRDAGYMQQMEALTQAERQILYDLREFVQYRRDFSVQIASAYYNVLGERDRVRNAWLNLQSSRRNAERTRALAGEGRVTQTDLGRLAQQELSAESAWINAVRSYKQALDNFKLQLGLPLDTPLVLDDHELESLQIRHPDISVEDSIRIALAARLDYQNAQDQFVDAERKVQLAANMLKPRVDLTGSVTLRSDPDDTTGLVLPDPGRYSYAAGLDIDPGLDKTSERNAYRAALIARDQAARRVEQLVDEIKLQVRDSWRALDQAKRNYEISEIGVRLAERRVDEQNLLAELGRARAQDLVDAQNDLVNSRNQRTQALVAHTIARLQFWNNLGILYIKDRGQWQEVTHVQLP</sequence>
<dbReference type="RefSeq" id="WP_165105458.1">
    <property type="nucleotide sequence ID" value="NZ_JAAKYA010000012.1"/>
</dbReference>
<organism evidence="2 3">
    <name type="scientific">Limisphaera ngatamarikiensis</name>
    <dbReference type="NCBI Taxonomy" id="1324935"/>
    <lineage>
        <taxon>Bacteria</taxon>
        <taxon>Pseudomonadati</taxon>
        <taxon>Verrucomicrobiota</taxon>
        <taxon>Verrucomicrobiia</taxon>
        <taxon>Limisphaerales</taxon>
        <taxon>Limisphaeraceae</taxon>
        <taxon>Limisphaera</taxon>
    </lineage>
</organism>
<evidence type="ECO:0000313" key="3">
    <source>
        <dbReference type="Proteomes" id="UP000477311"/>
    </source>
</evidence>
<comment type="caution">
    <text evidence="2">The sequence shown here is derived from an EMBL/GenBank/DDBJ whole genome shotgun (WGS) entry which is preliminary data.</text>
</comment>
<gene>
    <name evidence="2" type="ORF">G4L39_01815</name>
</gene>
<accession>A0A6M1RTN7</accession>
<protein>
    <submittedName>
        <fullName evidence="2">TolC family protein</fullName>
    </submittedName>
</protein>
<reference evidence="2 3" key="1">
    <citation type="submission" date="2020-02" db="EMBL/GenBank/DDBJ databases">
        <title>Draft genome sequence of Limisphaera ngatamarikiensis NGM72.4T, a thermophilic Verrucomicrobia grouped in subdivision 3.</title>
        <authorList>
            <person name="Carere C.R."/>
            <person name="Steen J."/>
            <person name="Hugenholtz P."/>
            <person name="Stott M.B."/>
        </authorList>
    </citation>
    <scope>NUCLEOTIDE SEQUENCE [LARGE SCALE GENOMIC DNA]</scope>
    <source>
        <strain evidence="2 3">NGM72.4</strain>
    </source>
</reference>
<proteinExistence type="predicted"/>
<dbReference type="PANTHER" id="PTHR30203:SF33">
    <property type="entry name" value="BLR4455 PROTEIN"/>
    <property type="match status" value="1"/>
</dbReference>
<dbReference type="Gene3D" id="1.20.1600.10">
    <property type="entry name" value="Outer membrane efflux proteins (OEP)"/>
    <property type="match status" value="1"/>
</dbReference>
<keyword evidence="1" id="KW-0472">Membrane</keyword>
<name>A0A6M1RTN7_9BACT</name>